<organism evidence="2 3">
    <name type="scientific">Streptomyces litmocidini</name>
    <dbReference type="NCBI Taxonomy" id="67318"/>
    <lineage>
        <taxon>Bacteria</taxon>
        <taxon>Bacillati</taxon>
        <taxon>Actinomycetota</taxon>
        <taxon>Actinomycetes</taxon>
        <taxon>Kitasatosporales</taxon>
        <taxon>Streptomycetaceae</taxon>
        <taxon>Streptomyces</taxon>
    </lineage>
</organism>
<dbReference type="PANTHER" id="PTHR33164:SF99">
    <property type="entry name" value="MARR FAMILY REGULATORY PROTEIN"/>
    <property type="match status" value="1"/>
</dbReference>
<keyword evidence="3" id="KW-1185">Reference proteome</keyword>
<dbReference type="InterPro" id="IPR039422">
    <property type="entry name" value="MarR/SlyA-like"/>
</dbReference>
<dbReference type="InterPro" id="IPR000835">
    <property type="entry name" value="HTH_MarR-typ"/>
</dbReference>
<dbReference type="Gene3D" id="1.10.10.10">
    <property type="entry name" value="Winged helix-like DNA-binding domain superfamily/Winged helix DNA-binding domain"/>
    <property type="match status" value="1"/>
</dbReference>
<dbReference type="Pfam" id="PF01047">
    <property type="entry name" value="MarR"/>
    <property type="match status" value="1"/>
</dbReference>
<name>A0ABW7UIU4_9ACTN</name>
<evidence type="ECO:0000313" key="3">
    <source>
        <dbReference type="Proteomes" id="UP001611339"/>
    </source>
</evidence>
<dbReference type="PANTHER" id="PTHR33164">
    <property type="entry name" value="TRANSCRIPTIONAL REGULATOR, MARR FAMILY"/>
    <property type="match status" value="1"/>
</dbReference>
<dbReference type="InterPro" id="IPR036388">
    <property type="entry name" value="WH-like_DNA-bd_sf"/>
</dbReference>
<reference evidence="2 3" key="1">
    <citation type="submission" date="2024-10" db="EMBL/GenBank/DDBJ databases">
        <title>The Natural Products Discovery Center: Release of the First 8490 Sequenced Strains for Exploring Actinobacteria Biosynthetic Diversity.</title>
        <authorList>
            <person name="Kalkreuter E."/>
            <person name="Kautsar S.A."/>
            <person name="Yang D."/>
            <person name="Bader C.D."/>
            <person name="Teijaro C.N."/>
            <person name="Fluegel L."/>
            <person name="Davis C.M."/>
            <person name="Simpson J.R."/>
            <person name="Lauterbach L."/>
            <person name="Steele A.D."/>
            <person name="Gui C."/>
            <person name="Meng S."/>
            <person name="Li G."/>
            <person name="Viehrig K."/>
            <person name="Ye F."/>
            <person name="Su P."/>
            <person name="Kiefer A.F."/>
            <person name="Nichols A."/>
            <person name="Cepeda A.J."/>
            <person name="Yan W."/>
            <person name="Fan B."/>
            <person name="Jiang Y."/>
            <person name="Adhikari A."/>
            <person name="Zheng C.-J."/>
            <person name="Schuster L."/>
            <person name="Cowan T.M."/>
            <person name="Smanski M.J."/>
            <person name="Chevrette M.G."/>
            <person name="De Carvalho L.P.S."/>
            <person name="Shen B."/>
        </authorList>
    </citation>
    <scope>NUCLEOTIDE SEQUENCE [LARGE SCALE GENOMIC DNA]</scope>
    <source>
        <strain evidence="2 3">NPDC020602</strain>
    </source>
</reference>
<evidence type="ECO:0000259" key="1">
    <source>
        <dbReference type="PROSITE" id="PS50995"/>
    </source>
</evidence>
<feature type="domain" description="HTH marR-type" evidence="1">
    <location>
        <begin position="23"/>
        <end position="159"/>
    </location>
</feature>
<dbReference type="InterPro" id="IPR036390">
    <property type="entry name" value="WH_DNA-bd_sf"/>
</dbReference>
<dbReference type="Proteomes" id="UP001611339">
    <property type="component" value="Unassembled WGS sequence"/>
</dbReference>
<gene>
    <name evidence="2" type="ORF">ACH407_32360</name>
</gene>
<sequence length="172" mass="19521">MAAVGDTGDATTATEPRWLDEKEQEIWRAYRQAVDLFEDALDRQLQGDAGIPHLYYGLLSRLSEAPRHRMRMTDLAVHANITRSRLSHAMTRMEKSGWIRRDTCSSDRRGQFAVLTDEGALLVRRAAPGHVDAVRRGIFDRLTPEQAARFGELCGLIAGGFRDEDDDLPWRR</sequence>
<accession>A0ABW7UIU4</accession>
<dbReference type="EMBL" id="JBIRUI010000020">
    <property type="protein sequence ID" value="MFI1718242.1"/>
    <property type="molecule type" value="Genomic_DNA"/>
</dbReference>
<protein>
    <submittedName>
        <fullName evidence="2">MarR family winged helix-turn-helix transcriptional regulator</fullName>
    </submittedName>
</protein>
<evidence type="ECO:0000313" key="2">
    <source>
        <dbReference type="EMBL" id="MFI1718242.1"/>
    </source>
</evidence>
<proteinExistence type="predicted"/>
<dbReference type="RefSeq" id="WP_398712901.1">
    <property type="nucleotide sequence ID" value="NZ_JBIRUI010000020.1"/>
</dbReference>
<dbReference type="PROSITE" id="PS50995">
    <property type="entry name" value="HTH_MARR_2"/>
    <property type="match status" value="1"/>
</dbReference>
<comment type="caution">
    <text evidence="2">The sequence shown here is derived from an EMBL/GenBank/DDBJ whole genome shotgun (WGS) entry which is preliminary data.</text>
</comment>
<dbReference type="SUPFAM" id="SSF46785">
    <property type="entry name" value="Winged helix' DNA-binding domain"/>
    <property type="match status" value="1"/>
</dbReference>
<dbReference type="SMART" id="SM00347">
    <property type="entry name" value="HTH_MARR"/>
    <property type="match status" value="1"/>
</dbReference>